<keyword evidence="3" id="KW-1185">Reference proteome</keyword>
<evidence type="ECO:0000313" key="2">
    <source>
        <dbReference type="EMBL" id="BBM46073.1"/>
    </source>
</evidence>
<organism evidence="2 3">
    <name type="scientific">Leptotrichia trevisanii</name>
    <dbReference type="NCBI Taxonomy" id="109328"/>
    <lineage>
        <taxon>Bacteria</taxon>
        <taxon>Fusobacteriati</taxon>
        <taxon>Fusobacteriota</taxon>
        <taxon>Fusobacteriia</taxon>
        <taxon>Fusobacteriales</taxon>
        <taxon>Leptotrichiaceae</taxon>
        <taxon>Leptotrichia</taxon>
    </lineage>
</organism>
<gene>
    <name evidence="2" type="ORF">JMUB3870_2200</name>
</gene>
<dbReference type="Proteomes" id="UP000422644">
    <property type="component" value="Chromosome"/>
</dbReference>
<accession>A0A510K8A1</accession>
<evidence type="ECO:0000313" key="3">
    <source>
        <dbReference type="Proteomes" id="UP000422644"/>
    </source>
</evidence>
<dbReference type="EMBL" id="AP019831">
    <property type="protein sequence ID" value="BBM46073.1"/>
    <property type="molecule type" value="Genomic_DNA"/>
</dbReference>
<keyword evidence="1" id="KW-1133">Transmembrane helix</keyword>
<sequence length="74" mass="9031">MTANYYALFPPIIKSEKIKTIFMIMEIFPYFTLALILILTFIYTRKIRYIKIKYLKYFIVLFIFMLGEVIELLF</sequence>
<name>A0A510K8A1_9FUSO</name>
<reference evidence="2 3" key="1">
    <citation type="submission" date="2019-07" db="EMBL/GenBank/DDBJ databases">
        <title>Complete Genome Sequence of Leptotrichia trevisanii Strain JMUB3870.</title>
        <authorList>
            <person name="Watanabe S."/>
            <person name="Cui L."/>
        </authorList>
    </citation>
    <scope>NUCLEOTIDE SEQUENCE [LARGE SCALE GENOMIC DNA]</scope>
    <source>
        <strain evidence="2 3">JMUB3870</strain>
    </source>
</reference>
<feature type="transmembrane region" description="Helical" evidence="1">
    <location>
        <begin position="54"/>
        <end position="73"/>
    </location>
</feature>
<keyword evidence="1" id="KW-0812">Transmembrane</keyword>
<protein>
    <submittedName>
        <fullName evidence="2">Uncharacterized protein</fullName>
    </submittedName>
</protein>
<feature type="transmembrane region" description="Helical" evidence="1">
    <location>
        <begin position="20"/>
        <end position="42"/>
    </location>
</feature>
<dbReference type="AlphaFoldDB" id="A0A510K8A1"/>
<proteinExistence type="predicted"/>
<evidence type="ECO:0000256" key="1">
    <source>
        <dbReference type="SAM" id="Phobius"/>
    </source>
</evidence>
<keyword evidence="1" id="KW-0472">Membrane</keyword>